<name>A0AAN7RSS2_MYCAM</name>
<accession>A0AAN7RSS2</accession>
<protein>
    <submittedName>
        <fullName evidence="1">Uncharacterized protein</fullName>
    </submittedName>
</protein>
<keyword evidence="2" id="KW-1185">Reference proteome</keyword>
<dbReference type="Proteomes" id="UP001333110">
    <property type="component" value="Unassembled WGS sequence"/>
</dbReference>
<reference evidence="1 2" key="1">
    <citation type="journal article" date="2023" name="J. Hered.">
        <title>Chromosome-level genome of the wood stork (Mycteria americana) provides insight into avian chromosome evolution.</title>
        <authorList>
            <person name="Flamio R. Jr."/>
            <person name="Ramstad K.M."/>
        </authorList>
    </citation>
    <scope>NUCLEOTIDE SEQUENCE [LARGE SCALE GENOMIC DNA]</scope>
    <source>
        <strain evidence="1">JAX WOST 10</strain>
    </source>
</reference>
<proteinExistence type="predicted"/>
<comment type="caution">
    <text evidence="1">The sequence shown here is derived from an EMBL/GenBank/DDBJ whole genome shotgun (WGS) entry which is preliminary data.</text>
</comment>
<evidence type="ECO:0000313" key="2">
    <source>
        <dbReference type="Proteomes" id="UP001333110"/>
    </source>
</evidence>
<sequence>MPKSGRKSIKLVESLYLKDQSLLARLAFEGEGWSKEDVPLVGENRTGSTSANWIYESKCHPICKKEDAGNYRPVSLTSIPEKMLEQLILEAISRHIKDKKVIRSSQHGGQVMLDQLDNLL</sequence>
<organism evidence="1 2">
    <name type="scientific">Mycteria americana</name>
    <name type="common">Wood stork</name>
    <dbReference type="NCBI Taxonomy" id="33587"/>
    <lineage>
        <taxon>Eukaryota</taxon>
        <taxon>Metazoa</taxon>
        <taxon>Chordata</taxon>
        <taxon>Craniata</taxon>
        <taxon>Vertebrata</taxon>
        <taxon>Euteleostomi</taxon>
        <taxon>Archelosauria</taxon>
        <taxon>Archosauria</taxon>
        <taxon>Dinosauria</taxon>
        <taxon>Saurischia</taxon>
        <taxon>Theropoda</taxon>
        <taxon>Coelurosauria</taxon>
        <taxon>Aves</taxon>
        <taxon>Neognathae</taxon>
        <taxon>Neoaves</taxon>
        <taxon>Aequornithes</taxon>
        <taxon>Ciconiiformes</taxon>
        <taxon>Ciconiidae</taxon>
        <taxon>Mycteria</taxon>
    </lineage>
</organism>
<gene>
    <name evidence="1" type="ORF">QYF61_005433</name>
</gene>
<dbReference type="AlphaFoldDB" id="A0AAN7RSS2"/>
<dbReference type="EMBL" id="JAUNZN010000009">
    <property type="protein sequence ID" value="KAK4815687.1"/>
    <property type="molecule type" value="Genomic_DNA"/>
</dbReference>
<evidence type="ECO:0000313" key="1">
    <source>
        <dbReference type="EMBL" id="KAK4815687.1"/>
    </source>
</evidence>